<dbReference type="FunFam" id="1.25.10.10:FF:000050">
    <property type="entry name" value="Cytoskeleton-associated protein 5 isoform X1"/>
    <property type="match status" value="1"/>
</dbReference>
<dbReference type="EMBL" id="MCOG01000025">
    <property type="protein sequence ID" value="ORY75512.1"/>
    <property type="molecule type" value="Genomic_DNA"/>
</dbReference>
<dbReference type="InterPro" id="IPR016024">
    <property type="entry name" value="ARM-type_fold"/>
</dbReference>
<evidence type="ECO:0000313" key="16">
    <source>
        <dbReference type="Proteomes" id="UP000193920"/>
    </source>
</evidence>
<dbReference type="FunFam" id="1.25.10.10:FF:000019">
    <property type="entry name" value="Cytoskeleton-associated protein 5"/>
    <property type="match status" value="1"/>
</dbReference>
<dbReference type="GO" id="GO:1990571">
    <property type="term" value="P:meiotic centromere clustering"/>
    <property type="evidence" value="ECO:0007669"/>
    <property type="project" value="UniProtKB-ARBA"/>
</dbReference>
<evidence type="ECO:0000256" key="7">
    <source>
        <dbReference type="ARBA" id="ARBA00022737"/>
    </source>
</evidence>
<dbReference type="GO" id="GO:0051315">
    <property type="term" value="P:attachment of mitotic spindle microtubules to kinetochore"/>
    <property type="evidence" value="ECO:0007669"/>
    <property type="project" value="UniProtKB-ARBA"/>
</dbReference>
<dbReference type="Proteomes" id="UP000193920">
    <property type="component" value="Unassembled WGS sequence"/>
</dbReference>
<dbReference type="InterPro" id="IPR048491">
    <property type="entry name" value="XMAP215_CLASP_TOG"/>
</dbReference>
<keyword evidence="10" id="KW-0131">Cell cycle</keyword>
<name>A0A1Y2EVA1_9FUNG</name>
<keyword evidence="6" id="KW-0493">Microtubule</keyword>
<organism evidence="15 16">
    <name type="scientific">Neocallimastix californiae</name>
    <dbReference type="NCBI Taxonomy" id="1754190"/>
    <lineage>
        <taxon>Eukaryota</taxon>
        <taxon>Fungi</taxon>
        <taxon>Fungi incertae sedis</taxon>
        <taxon>Chytridiomycota</taxon>
        <taxon>Chytridiomycota incertae sedis</taxon>
        <taxon>Neocallimastigomycetes</taxon>
        <taxon>Neocallimastigales</taxon>
        <taxon>Neocallimastigaceae</taxon>
        <taxon>Neocallimastix</taxon>
    </lineage>
</organism>
<evidence type="ECO:0000256" key="5">
    <source>
        <dbReference type="ARBA" id="ARBA00022618"/>
    </source>
</evidence>
<dbReference type="InterPro" id="IPR011989">
    <property type="entry name" value="ARM-like"/>
</dbReference>
<dbReference type="Pfam" id="PF21041">
    <property type="entry name" value="XMAP215_CLASP_TOG"/>
    <property type="match status" value="3"/>
</dbReference>
<dbReference type="GO" id="GO:0099070">
    <property type="term" value="C:static microtubule bundle"/>
    <property type="evidence" value="ECO:0007669"/>
    <property type="project" value="UniProtKB-ARBA"/>
</dbReference>
<dbReference type="GO" id="GO:0046785">
    <property type="term" value="P:microtubule polymerization"/>
    <property type="evidence" value="ECO:0007669"/>
    <property type="project" value="InterPro"/>
</dbReference>
<dbReference type="Gene3D" id="1.25.10.10">
    <property type="entry name" value="Leucine-rich Repeat Variant"/>
    <property type="match status" value="5"/>
</dbReference>
<dbReference type="GO" id="GO:1990498">
    <property type="term" value="C:mitotic spindle microtubule"/>
    <property type="evidence" value="ECO:0007669"/>
    <property type="project" value="UniProtKB-ARBA"/>
</dbReference>
<evidence type="ECO:0000256" key="1">
    <source>
        <dbReference type="ARBA" id="ARBA00004186"/>
    </source>
</evidence>
<evidence type="ECO:0000256" key="6">
    <source>
        <dbReference type="ARBA" id="ARBA00022701"/>
    </source>
</evidence>
<feature type="domain" description="TOG" evidence="14">
    <location>
        <begin position="1150"/>
        <end position="1404"/>
    </location>
</feature>
<evidence type="ECO:0000256" key="12">
    <source>
        <dbReference type="PROSITE-ProRule" id="PRU00103"/>
    </source>
</evidence>
<evidence type="ECO:0000256" key="13">
    <source>
        <dbReference type="SAM" id="MobiDB-lite"/>
    </source>
</evidence>
<comment type="similarity">
    <text evidence="3">Belongs to the CLASP family.</text>
</comment>
<protein>
    <submittedName>
        <fullName evidence="15">ARM repeat-containing protein</fullName>
    </submittedName>
</protein>
<keyword evidence="5" id="KW-0132">Cell division</keyword>
<dbReference type="GO" id="GO:0051010">
    <property type="term" value="F:microtubule plus-end binding"/>
    <property type="evidence" value="ECO:0007669"/>
    <property type="project" value="InterPro"/>
</dbReference>
<comment type="similarity">
    <text evidence="11">Belongs to the TOG/XMAP215 family.</text>
</comment>
<feature type="region of interest" description="Disordered" evidence="13">
    <location>
        <begin position="1948"/>
        <end position="1982"/>
    </location>
</feature>
<dbReference type="STRING" id="1754190.A0A1Y2EVA1"/>
<feature type="region of interest" description="Disordered" evidence="13">
    <location>
        <begin position="1085"/>
        <end position="1109"/>
    </location>
</feature>
<dbReference type="Pfam" id="PF12348">
    <property type="entry name" value="CLASP_N"/>
    <property type="match status" value="1"/>
</dbReference>
<dbReference type="GO" id="GO:0005881">
    <property type="term" value="C:cytoplasmic microtubule"/>
    <property type="evidence" value="ECO:0007669"/>
    <property type="project" value="UniProtKB-ARBA"/>
</dbReference>
<proteinExistence type="inferred from homology"/>
<dbReference type="GO" id="GO:0061863">
    <property type="term" value="F:microtubule plus end polymerase"/>
    <property type="evidence" value="ECO:0007669"/>
    <property type="project" value="InterPro"/>
</dbReference>
<reference evidence="15 16" key="1">
    <citation type="submission" date="2016-08" db="EMBL/GenBank/DDBJ databases">
        <title>A Parts List for Fungal Cellulosomes Revealed by Comparative Genomics.</title>
        <authorList>
            <consortium name="DOE Joint Genome Institute"/>
            <person name="Haitjema C.H."/>
            <person name="Gilmore S.P."/>
            <person name="Henske J.K."/>
            <person name="Solomon K.V."/>
            <person name="De Groot R."/>
            <person name="Kuo A."/>
            <person name="Mondo S.J."/>
            <person name="Salamov A.A."/>
            <person name="Labutti K."/>
            <person name="Zhao Z."/>
            <person name="Chiniquy J."/>
            <person name="Barry K."/>
            <person name="Brewer H.M."/>
            <person name="Purvine S.O."/>
            <person name="Wright A.T."/>
            <person name="Boxma B."/>
            <person name="Van Alen T."/>
            <person name="Hackstein J.H."/>
            <person name="Baker S.E."/>
            <person name="Grigoriev I.V."/>
            <person name="O'Malley M.A."/>
        </authorList>
    </citation>
    <scope>NUCLEOTIDE SEQUENCE [LARGE SCALE GENOMIC DNA]</scope>
    <source>
        <strain evidence="15 16">G1</strain>
    </source>
</reference>
<accession>A0A1Y2EVA1</accession>
<comment type="subcellular location">
    <subcellularLocation>
        <location evidence="2">Cytoplasm</location>
        <location evidence="2">Cytoskeleton</location>
        <location evidence="2">Microtubule organizing center</location>
        <location evidence="2">Centrosome</location>
    </subcellularLocation>
    <subcellularLocation>
        <location evidence="1">Cytoplasm</location>
        <location evidence="1">Cytoskeleton</location>
        <location evidence="1">Spindle</location>
    </subcellularLocation>
</comment>
<evidence type="ECO:0000256" key="10">
    <source>
        <dbReference type="ARBA" id="ARBA00023306"/>
    </source>
</evidence>
<evidence type="ECO:0000256" key="8">
    <source>
        <dbReference type="ARBA" id="ARBA00022776"/>
    </source>
</evidence>
<feature type="region of interest" description="Disordered" evidence="13">
    <location>
        <begin position="499"/>
        <end position="547"/>
    </location>
</feature>
<sequence length="1982" mass="223302">MAEEEDYSSLPITERLVHKLWKVRVSACEDLTKIFKTSPKESPEFSNYTSYFKKMVSDSNLPAQIAALGSLQAYLENAPEEIAIKTRGTVVPVICEKVLSSTRTDARLKGMEILLLYMEIDVPDPVIEKILPQINHRTPKVISANVSALKEAIECYGTKNISIAPILKVIPKIFAHSDKKVREEGFNLVTEIYEWIGPGIETFLEPLKPIQVKELHEKFEKCQNVGKRTQKRLLRSQQEVQEQEMDVDMADDDEMDDEPIDLYDIQDPVNVLSKIPKGFYDTIKSTKWKERKAALEELSAVLSPPKYEDGKYNELVSTLAKRISDPNILCVTLSANCIEKIAKGLRNSFSNYKNIVMEPLLEKLKEKKQSVIEALSNALDAVYICCTIPDITEVIVDKMKNKNPNVKSESIKWLIRCLKTGKSIPQREQIKLLSEGLLKALTDSNSVVRDSAAEGLGTLMKCVGEKPMQVYIEQVEKTREAKVREFYEKAEIKSVKGVKKSKSKPTTQPVAIRGGGASKINKTVGNSTKPNLKKKGTVTPKSTSPMTVKPVARSNAMAIDNDVSMSVESLTMTEEEAETQAKALFGESTIDDLQAKVWKVRLAATDTLLNEIKEKNSSEVNAETITKLLSVKPGWKESNFQVNTRMYTIFKYIATLPSFNEPIAAISIPKITEKISDLKIKKIAGECLESYIEAIGFQSVLKYMYNTIKETNNPKTIADSFMWINSNLLDFGCDGIDISELINILKIGFNHSAPACRKNAIAVIATLRMFCGPDVRNFIEDLNPTLLSTIDAELEKASKRSPPKPTRIQGSSQSQNIASMNQDNMVPEEPVIVKVDISEHLNETLINKLGDSNWRSRKEALDEIEELINNANKHIKPNLGELPVALNHRFNDSNKNLIVKAIDLYSLLVTAVGPPFINHAKLMINSILPLFGDNKVQIRNSALNALNTTMKIMPIDVLIQTISETMTNDQPSFRKEMSNWLNDTLNDLTSNNKPLPDLNNILHVNILYLMDKNNEVRRAAQGSFTYIANELSVDTIKKACTRIRGSSSVVMPLLESIRPGSTIVNSPPKQTTPTVKEIPGLSKARLAGSNKRRSQATPPMGLASKREAVMGSASKPPILTMDNRAKEMRAEKDRGLTKWTLDNPRQELTSLLSEQCENHFSSDIKTQLFSNSHYKEKDYLSSLNILTSCLADRQYATQKWGLSWEENCLRFISVTDLILKYLTLRFCDTNTTVLIKCLDLLDALFVVLDENGYYLSEYEASCFLPSFINKIGDSKDIIRQRIKNLIKQLCRIYPASRTFNYICEGLKSKNSRVRVECLNELGSLIQRNGLNVCHPNKALPVISNQILDRDANVRNAALNTLVEAYKQVGDNIYKYISNIPERSRQLLDEKLKRLPSYNMYQNKPMTNDMNQMGGNIMNDNRRMQHVDVMPQSPTPMEIDGPSNDNIQKSFQDNHIKKEFSLDIDKLNLPQLSNPVNYTLNNNMNATSPMVMENESPIMNNLSGNPLSTNSSISNNGFGYENRRSLYDYSSNGIQKDYMMDFITTQIMSGVSSESVDALKQLDPILRNHPEIVIPHINQTINAITFQMKLVFNSDNINAPGLVRLCKHLINVLVLIFSNVELSKIIVKDSLYPLFEEVLKGMLDHNLTKSEAGSQLVRALNILMVRILDNSNRNISFSALLLLLEKSSAILISMSNESNEKVTLQAKFTELVMKCLWKMTKAIHKMLETQTLEVNQLLLDINNLFIATPPSEWKKRASENFPVGDMPLRTIKTILSELTSSLSDRIFENFDLINDPQKSYVYSYVSHMVQSQKKRNALHNQSTSNPSSGYSSPVMTQQKYNTQMNMTQSNSNNSISSTNTFNSVNSNKNNTNINNSNNNGEVESELDHRLDYLFEEMRKGNQIKPTIKEIYQIQQTYPEAKSKIDERINNSSPLIRTLVRRGLTTLYESSNENQSSIPTFSHHSDSSSNRLSMMSTRSSGKSK</sequence>
<evidence type="ECO:0000313" key="15">
    <source>
        <dbReference type="EMBL" id="ORY75512.1"/>
    </source>
</evidence>
<dbReference type="GO" id="GO:0051301">
    <property type="term" value="P:cell division"/>
    <property type="evidence" value="ECO:0007669"/>
    <property type="project" value="UniProtKB-KW"/>
</dbReference>
<feature type="domain" description="TOG" evidence="14">
    <location>
        <begin position="830"/>
        <end position="1049"/>
    </location>
</feature>
<gene>
    <name evidence="15" type="ORF">LY90DRAFT_401022</name>
</gene>
<feature type="domain" description="TOG" evidence="14">
    <location>
        <begin position="1"/>
        <end position="228"/>
    </location>
</feature>
<dbReference type="SMART" id="SM01349">
    <property type="entry name" value="TOG"/>
    <property type="match status" value="5"/>
</dbReference>
<evidence type="ECO:0000256" key="2">
    <source>
        <dbReference type="ARBA" id="ARBA00004300"/>
    </source>
</evidence>
<evidence type="ECO:0000256" key="3">
    <source>
        <dbReference type="ARBA" id="ARBA00009549"/>
    </source>
</evidence>
<keyword evidence="4" id="KW-0963">Cytoplasm</keyword>
<dbReference type="InterPro" id="IPR024395">
    <property type="entry name" value="CLASP_N_dom"/>
</dbReference>
<feature type="domain" description="TOG" evidence="14">
    <location>
        <begin position="264"/>
        <end position="499"/>
    </location>
</feature>
<feature type="compositionally biased region" description="Polar residues" evidence="13">
    <location>
        <begin position="808"/>
        <end position="817"/>
    </location>
</feature>
<feature type="repeat" description="HEAT" evidence="12">
    <location>
        <begin position="1338"/>
        <end position="1374"/>
    </location>
</feature>
<feature type="compositionally biased region" description="Low complexity" evidence="13">
    <location>
        <begin position="1845"/>
        <end position="1878"/>
    </location>
</feature>
<dbReference type="Pfam" id="PF21040">
    <property type="entry name" value="CEP104-like_TOG"/>
    <property type="match status" value="1"/>
</dbReference>
<feature type="compositionally biased region" description="Low complexity" evidence="13">
    <location>
        <begin position="1954"/>
        <end position="1982"/>
    </location>
</feature>
<dbReference type="PROSITE" id="PS50077">
    <property type="entry name" value="HEAT_REPEAT"/>
    <property type="match status" value="2"/>
</dbReference>
<comment type="caution">
    <text evidence="15">The sequence shown here is derived from an EMBL/GenBank/DDBJ whole genome shotgun (WGS) entry which is preliminary data.</text>
</comment>
<dbReference type="SUPFAM" id="SSF48371">
    <property type="entry name" value="ARM repeat"/>
    <property type="match status" value="2"/>
</dbReference>
<evidence type="ECO:0000256" key="4">
    <source>
        <dbReference type="ARBA" id="ARBA00022490"/>
    </source>
</evidence>
<feature type="compositionally biased region" description="Polar residues" evidence="13">
    <location>
        <begin position="520"/>
        <end position="530"/>
    </location>
</feature>
<evidence type="ECO:0000259" key="14">
    <source>
        <dbReference type="SMART" id="SM01349"/>
    </source>
</evidence>
<feature type="region of interest" description="Disordered" evidence="13">
    <location>
        <begin position="1811"/>
        <end position="1833"/>
    </location>
</feature>
<keyword evidence="9" id="KW-0206">Cytoskeleton</keyword>
<dbReference type="GO" id="GO:0000022">
    <property type="term" value="P:mitotic spindle elongation"/>
    <property type="evidence" value="ECO:0007669"/>
    <property type="project" value="UniProtKB-ARBA"/>
</dbReference>
<evidence type="ECO:0000256" key="11">
    <source>
        <dbReference type="ARBA" id="ARBA00025722"/>
    </source>
</evidence>
<keyword evidence="16" id="KW-1185">Reference proteome</keyword>
<keyword evidence="7" id="KW-0677">Repeat</keyword>
<dbReference type="OrthoDB" id="205662at2759"/>
<feature type="region of interest" description="Disordered" evidence="13">
    <location>
        <begin position="795"/>
        <end position="817"/>
    </location>
</feature>
<keyword evidence="8" id="KW-0498">Mitosis</keyword>
<dbReference type="InterPro" id="IPR034085">
    <property type="entry name" value="TOG"/>
</dbReference>
<evidence type="ECO:0000256" key="9">
    <source>
        <dbReference type="ARBA" id="ARBA00023212"/>
    </source>
</evidence>
<feature type="region of interest" description="Disordered" evidence="13">
    <location>
        <begin position="1845"/>
        <end position="1883"/>
    </location>
</feature>
<dbReference type="GO" id="GO:0030951">
    <property type="term" value="P:establishment or maintenance of microtubule cytoskeleton polarity"/>
    <property type="evidence" value="ECO:0007669"/>
    <property type="project" value="InterPro"/>
</dbReference>
<dbReference type="InterPro" id="IPR021133">
    <property type="entry name" value="HEAT_type_2"/>
</dbReference>
<dbReference type="PANTHER" id="PTHR12609">
    <property type="entry name" value="MICROTUBULE ASSOCIATED PROTEIN XMAP215"/>
    <property type="match status" value="1"/>
</dbReference>
<dbReference type="GO" id="GO:0044732">
    <property type="term" value="C:mitotic spindle pole body"/>
    <property type="evidence" value="ECO:0007669"/>
    <property type="project" value="UniProtKB-ARBA"/>
</dbReference>
<dbReference type="InterPro" id="IPR045110">
    <property type="entry name" value="XMAP215"/>
</dbReference>
<dbReference type="FunFam" id="1.25.10.10:FF:000063">
    <property type="entry name" value="Putative cytoskeleton-associated protein 5"/>
    <property type="match status" value="1"/>
</dbReference>
<feature type="repeat" description="HEAT" evidence="12">
    <location>
        <begin position="433"/>
        <end position="471"/>
    </location>
</feature>
<feature type="compositionally biased region" description="Low complexity" evidence="13">
    <location>
        <begin position="1821"/>
        <end position="1831"/>
    </location>
</feature>
<feature type="domain" description="TOG" evidence="14">
    <location>
        <begin position="571"/>
        <end position="803"/>
    </location>
</feature>